<dbReference type="VEuPathDB" id="FungiDB:Z520_11979"/>
<organism evidence="3 4">
    <name type="scientific">Fonsecaea multimorphosa CBS 102226</name>
    <dbReference type="NCBI Taxonomy" id="1442371"/>
    <lineage>
        <taxon>Eukaryota</taxon>
        <taxon>Fungi</taxon>
        <taxon>Dikarya</taxon>
        <taxon>Ascomycota</taxon>
        <taxon>Pezizomycotina</taxon>
        <taxon>Eurotiomycetes</taxon>
        <taxon>Chaetothyriomycetidae</taxon>
        <taxon>Chaetothyriales</taxon>
        <taxon>Herpotrichiellaceae</taxon>
        <taxon>Fonsecaea</taxon>
    </lineage>
</organism>
<evidence type="ECO:0000259" key="2">
    <source>
        <dbReference type="Pfam" id="PF00656"/>
    </source>
</evidence>
<proteinExistence type="predicted"/>
<evidence type="ECO:0000256" key="1">
    <source>
        <dbReference type="SAM" id="MobiDB-lite"/>
    </source>
</evidence>
<feature type="domain" description="Peptidase C14 caspase" evidence="2">
    <location>
        <begin position="121"/>
        <end position="345"/>
    </location>
</feature>
<dbReference type="RefSeq" id="XP_016626494.1">
    <property type="nucleotide sequence ID" value="XM_016782466.1"/>
</dbReference>
<gene>
    <name evidence="3" type="ORF">Z520_11979</name>
</gene>
<evidence type="ECO:0000313" key="4">
    <source>
        <dbReference type="Proteomes" id="UP000053411"/>
    </source>
</evidence>
<dbReference type="GO" id="GO:0004197">
    <property type="term" value="F:cysteine-type endopeptidase activity"/>
    <property type="evidence" value="ECO:0007669"/>
    <property type="project" value="InterPro"/>
</dbReference>
<dbReference type="InterPro" id="IPR011600">
    <property type="entry name" value="Pept_C14_caspase"/>
</dbReference>
<reference evidence="3 4" key="1">
    <citation type="submission" date="2015-01" db="EMBL/GenBank/DDBJ databases">
        <title>The Genome Sequence of Fonsecaea multimorphosa CBS 102226.</title>
        <authorList>
            <consortium name="The Broad Institute Genomics Platform"/>
            <person name="Cuomo C."/>
            <person name="de Hoog S."/>
            <person name="Gorbushina A."/>
            <person name="Stielow B."/>
            <person name="Teixiera M."/>
            <person name="Abouelleil A."/>
            <person name="Chapman S.B."/>
            <person name="Priest M."/>
            <person name="Young S.K."/>
            <person name="Wortman J."/>
            <person name="Nusbaum C."/>
            <person name="Birren B."/>
        </authorList>
    </citation>
    <scope>NUCLEOTIDE SEQUENCE [LARGE SCALE GENOMIC DNA]</scope>
    <source>
        <strain evidence="3 4">CBS 102226</strain>
    </source>
</reference>
<dbReference type="OrthoDB" id="4159656at2759"/>
<feature type="compositionally biased region" description="Basic and acidic residues" evidence="1">
    <location>
        <begin position="67"/>
        <end position="80"/>
    </location>
</feature>
<feature type="region of interest" description="Disordered" evidence="1">
    <location>
        <begin position="1"/>
        <end position="80"/>
    </location>
</feature>
<dbReference type="Proteomes" id="UP000053411">
    <property type="component" value="Unassembled WGS sequence"/>
</dbReference>
<keyword evidence="4" id="KW-1185">Reference proteome</keyword>
<dbReference type="Pfam" id="PF00656">
    <property type="entry name" value="Peptidase_C14"/>
    <property type="match status" value="1"/>
</dbReference>
<dbReference type="STRING" id="1442371.A0A0D2I557"/>
<sequence>MQNDLPTSTSGNDNTEWDSTTKDNPEDSEDDDSSPPPFRESRSGSTSKARSKRRAPSTGGSQQSSRAEADRRRTEGHEDDRYKKGEVLLLTFSFTDLDEIKSNNTKSNDWTFKSLKDETAGVKKAFEDWKYAVDSFDIPMEDSTKKLKDKLGRFLEKRTDRTKETLLVVYYHGHGGEIGKGSFGFTSHNYPRNIGTLWETMLDIFETQTDFEKVSGYLRSKESYFQKEAKVHWKDLSSLIMDAQFDTLVILDCCDAGLAALSSRKDRKAQEKKYKEPADKEKMNYCKELVGACSWANTTENHMSPALCLALEHYKRPGNSISMATLVRYMNDKLGDEYIKGNPVPQAVHYVLGPTKRRKIFLQHF</sequence>
<dbReference type="AlphaFoldDB" id="A0A0D2I557"/>
<dbReference type="GeneID" id="27717725"/>
<name>A0A0D2I557_9EURO</name>
<feature type="compositionally biased region" description="Polar residues" evidence="1">
    <location>
        <begin position="1"/>
        <end position="18"/>
    </location>
</feature>
<dbReference type="GO" id="GO:0006508">
    <property type="term" value="P:proteolysis"/>
    <property type="evidence" value="ECO:0007669"/>
    <property type="project" value="InterPro"/>
</dbReference>
<evidence type="ECO:0000313" key="3">
    <source>
        <dbReference type="EMBL" id="KIX92371.1"/>
    </source>
</evidence>
<accession>A0A0D2I557</accession>
<protein>
    <recommendedName>
        <fullName evidence="2">Peptidase C14 caspase domain-containing protein</fullName>
    </recommendedName>
</protein>
<dbReference type="EMBL" id="KN848106">
    <property type="protein sequence ID" value="KIX92371.1"/>
    <property type="molecule type" value="Genomic_DNA"/>
</dbReference>